<protein>
    <recommendedName>
        <fullName evidence="1">ATPase AAA-type core domain-containing protein</fullName>
    </recommendedName>
</protein>
<dbReference type="PANTHER" id="PTHR40396:SF1">
    <property type="entry name" value="ATPASE AAA-TYPE CORE DOMAIN-CONTAINING PROTEIN"/>
    <property type="match status" value="1"/>
</dbReference>
<dbReference type="InterPro" id="IPR014555">
    <property type="entry name" value="RecF-like"/>
</dbReference>
<accession>A0AA91FIB3</accession>
<name>A0AA91FIB3_FAUOS</name>
<dbReference type="InterPro" id="IPR027417">
    <property type="entry name" value="P-loop_NTPase"/>
</dbReference>
<dbReference type="GO" id="GO:0005524">
    <property type="term" value="F:ATP binding"/>
    <property type="evidence" value="ECO:0007669"/>
    <property type="project" value="InterPro"/>
</dbReference>
<comment type="caution">
    <text evidence="2">The sequence shown here is derived from an EMBL/GenBank/DDBJ whole genome shotgun (WGS) entry which is preliminary data.</text>
</comment>
<evidence type="ECO:0000259" key="1">
    <source>
        <dbReference type="Pfam" id="PF13304"/>
    </source>
</evidence>
<proteinExistence type="predicted"/>
<dbReference type="InterPro" id="IPR003959">
    <property type="entry name" value="ATPase_AAA_core"/>
</dbReference>
<dbReference type="AlphaFoldDB" id="A0AA91FIB3"/>
<dbReference type="EMBL" id="LZMT01000026">
    <property type="protein sequence ID" value="OBX63256.1"/>
    <property type="molecule type" value="Genomic_DNA"/>
</dbReference>
<sequence>MTIVNPYVFNRLEISGYKSIQDVVIKDIPPLMVLAGSNGSGKSNFVDSLALLNELLTENVEKFTQNINLREKISYKVKQGFMSDRILYDLDIENNKIKHERLYFPKKLVDYNTTLTSTFTKQELQEKINAIILRKDFLEEESTSINFALEKHTIENKTTESYKSAYQDIKKLNEIALELFTINLALKDYENKIRYLDIDEEFSLVQIYKNQIHQINELEKFVRTLSNIKIFRINHLEAKKPSIDNQTELKSDGSNIASVLALLENDDDMRETILDWLCLIVPEMQNIASDNRHIDGSKMIQFEEESGKKFPAHLVSDGTIYALCMLVAVLTRTQKPGITIIEEPERGLHPKAIGELVGFMREHASHYHPIILTTHSESVVRELELDELFFVSKENGKTQIKSVKDTGVDKNKIPLDTAWLTNTLGGGLPW</sequence>
<dbReference type="Gene3D" id="3.40.50.300">
    <property type="entry name" value="P-loop containing nucleotide triphosphate hydrolases"/>
    <property type="match status" value="1"/>
</dbReference>
<evidence type="ECO:0000313" key="2">
    <source>
        <dbReference type="EMBL" id="OBX63256.1"/>
    </source>
</evidence>
<dbReference type="PIRSF" id="PIRSF029347">
    <property type="entry name" value="RecF"/>
    <property type="match status" value="1"/>
</dbReference>
<dbReference type="PANTHER" id="PTHR40396">
    <property type="entry name" value="ATPASE-LIKE PROTEIN"/>
    <property type="match status" value="1"/>
</dbReference>
<dbReference type="SUPFAM" id="SSF52540">
    <property type="entry name" value="P-loop containing nucleoside triphosphate hydrolases"/>
    <property type="match status" value="1"/>
</dbReference>
<feature type="domain" description="ATPase AAA-type core" evidence="1">
    <location>
        <begin position="31"/>
        <end position="380"/>
    </location>
</feature>
<dbReference type="Pfam" id="PF13304">
    <property type="entry name" value="AAA_21"/>
    <property type="match status" value="1"/>
</dbReference>
<gene>
    <name evidence="2" type="ORF">A9299_10885</name>
</gene>
<reference evidence="2" key="1">
    <citation type="submission" date="2016-06" db="EMBL/GenBank/DDBJ databases">
        <title>Draft genome of Moraxella osloensis CCUG 67237.</title>
        <authorList>
            <person name="Salva-Serra F."/>
            <person name="Engstrom-Jakobsson H."/>
            <person name="Thorell K."/>
            <person name="Gonzales-Siles L."/>
            <person name="Karlsson R."/>
            <person name="Boulund F."/>
            <person name="Engstrand L."/>
            <person name="Kristiansson E."/>
            <person name="Moore E."/>
        </authorList>
    </citation>
    <scope>NUCLEOTIDE SEQUENCE [LARGE SCALE GENOMIC DNA]</scope>
    <source>
        <strain evidence="2">CCUG 67237</strain>
    </source>
</reference>
<organism evidence="2">
    <name type="scientific">Faucicola osloensis</name>
    <name type="common">Moraxella osloensis</name>
    <dbReference type="NCBI Taxonomy" id="34062"/>
    <lineage>
        <taxon>Bacteria</taxon>
        <taxon>Pseudomonadati</taxon>
        <taxon>Pseudomonadota</taxon>
        <taxon>Gammaproteobacteria</taxon>
        <taxon>Moraxellales</taxon>
        <taxon>Moraxellaceae</taxon>
        <taxon>Faucicola</taxon>
    </lineage>
</organism>
<dbReference type="GO" id="GO:0016887">
    <property type="term" value="F:ATP hydrolysis activity"/>
    <property type="evidence" value="ECO:0007669"/>
    <property type="project" value="InterPro"/>
</dbReference>